<dbReference type="STRING" id="1424294.Gferi_13705"/>
<proteinExistence type="predicted"/>
<reference evidence="2 3" key="1">
    <citation type="submission" date="2016-09" db="EMBL/GenBank/DDBJ databases">
        <title>Genomic analysis reveals versatility of anaerobic energy metabolism of Geosporobacter ferrireducens IRF9 of phylum Firmicutes.</title>
        <authorList>
            <person name="Kim S.-J."/>
        </authorList>
    </citation>
    <scope>NUCLEOTIDE SEQUENCE [LARGE SCALE GENOMIC DNA]</scope>
    <source>
        <strain evidence="2 3">IRF9</strain>
    </source>
</reference>
<sequence length="200" mass="24069">MRRLLREDVDKMQLWSKHTEPLFFHYNFPKMSQGERDSWYKVKTVKWKKKSYAIENAEGHVIGYLLIRDIQWFRRESELGIVLDPQYMNQGYGTDAIQAFLHFYFTEMNMQAIRLRTAKYNARAQRCYEKCGFKVVEEKDFAFEDQYAEIFYKETAPDIKKLFTFVDGVVMTRYTVMRMTKKDYSHTVNSLSTKIMLECE</sequence>
<evidence type="ECO:0000313" key="2">
    <source>
        <dbReference type="EMBL" id="AOT73123.1"/>
    </source>
</evidence>
<dbReference type="Proteomes" id="UP000095743">
    <property type="component" value="Chromosome"/>
</dbReference>
<dbReference type="InterPro" id="IPR016181">
    <property type="entry name" value="Acyl_CoA_acyltransferase"/>
</dbReference>
<evidence type="ECO:0000259" key="1">
    <source>
        <dbReference type="PROSITE" id="PS51186"/>
    </source>
</evidence>
<dbReference type="EMBL" id="CP017269">
    <property type="protein sequence ID" value="AOT73123.1"/>
    <property type="molecule type" value="Genomic_DNA"/>
</dbReference>
<dbReference type="PROSITE" id="PS51186">
    <property type="entry name" value="GNAT"/>
    <property type="match status" value="1"/>
</dbReference>
<dbReference type="Gene3D" id="3.40.630.30">
    <property type="match status" value="1"/>
</dbReference>
<dbReference type="SUPFAM" id="SSF55729">
    <property type="entry name" value="Acyl-CoA N-acyltransferases (Nat)"/>
    <property type="match status" value="1"/>
</dbReference>
<name>A0A1D8GQI0_9FIRM</name>
<dbReference type="Pfam" id="PF13302">
    <property type="entry name" value="Acetyltransf_3"/>
    <property type="match status" value="1"/>
</dbReference>
<feature type="domain" description="N-acetyltransferase" evidence="1">
    <location>
        <begin position="1"/>
        <end position="157"/>
    </location>
</feature>
<dbReference type="InterPro" id="IPR000182">
    <property type="entry name" value="GNAT_dom"/>
</dbReference>
<dbReference type="CDD" id="cd04301">
    <property type="entry name" value="NAT_SF"/>
    <property type="match status" value="1"/>
</dbReference>
<dbReference type="AlphaFoldDB" id="A0A1D8GQI0"/>
<dbReference type="PANTHER" id="PTHR43328">
    <property type="entry name" value="ACETYLTRANSFERASE-RELATED"/>
    <property type="match status" value="1"/>
</dbReference>
<accession>A0A1D8GQI0</accession>
<evidence type="ECO:0000313" key="3">
    <source>
        <dbReference type="Proteomes" id="UP000095743"/>
    </source>
</evidence>
<protein>
    <recommendedName>
        <fullName evidence="1">N-acetyltransferase domain-containing protein</fullName>
    </recommendedName>
</protein>
<dbReference type="PANTHER" id="PTHR43328:SF1">
    <property type="entry name" value="N-ACETYLTRANSFERASE DOMAIN-CONTAINING PROTEIN"/>
    <property type="match status" value="1"/>
</dbReference>
<dbReference type="GO" id="GO:0016747">
    <property type="term" value="F:acyltransferase activity, transferring groups other than amino-acyl groups"/>
    <property type="evidence" value="ECO:0007669"/>
    <property type="project" value="InterPro"/>
</dbReference>
<gene>
    <name evidence="2" type="ORF">Gferi_13705</name>
</gene>
<keyword evidence="3" id="KW-1185">Reference proteome</keyword>
<organism evidence="2 3">
    <name type="scientific">Geosporobacter ferrireducens</name>
    <dbReference type="NCBI Taxonomy" id="1424294"/>
    <lineage>
        <taxon>Bacteria</taxon>
        <taxon>Bacillati</taxon>
        <taxon>Bacillota</taxon>
        <taxon>Clostridia</taxon>
        <taxon>Peptostreptococcales</taxon>
        <taxon>Thermotaleaceae</taxon>
        <taxon>Geosporobacter</taxon>
    </lineage>
</organism>
<dbReference type="KEGG" id="gfe:Gferi_13705"/>